<comment type="caution">
    <text evidence="2">The sequence shown here is derived from an EMBL/GenBank/DDBJ whole genome shotgun (WGS) entry which is preliminary data.</text>
</comment>
<dbReference type="InterPro" id="IPR001810">
    <property type="entry name" value="F-box_dom"/>
</dbReference>
<name>A0A0K9PN34_ZOSMR</name>
<evidence type="ECO:0000313" key="3">
    <source>
        <dbReference type="Proteomes" id="UP000036987"/>
    </source>
</evidence>
<dbReference type="SUPFAM" id="SSF52047">
    <property type="entry name" value="RNI-like"/>
    <property type="match status" value="1"/>
</dbReference>
<dbReference type="GO" id="GO:1905761">
    <property type="term" value="F:SCF ubiquitin ligase complex binding"/>
    <property type="evidence" value="ECO:0000318"/>
    <property type="project" value="GO_Central"/>
</dbReference>
<proteinExistence type="predicted"/>
<dbReference type="Gene3D" id="3.80.10.10">
    <property type="entry name" value="Ribonuclease Inhibitor"/>
    <property type="match status" value="1"/>
</dbReference>
<dbReference type="OrthoDB" id="2095648at2759"/>
<protein>
    <recommendedName>
        <fullName evidence="1">F-box domain-containing protein</fullName>
    </recommendedName>
</protein>
<dbReference type="PROSITE" id="PS50181">
    <property type="entry name" value="FBOX"/>
    <property type="match status" value="1"/>
</dbReference>
<dbReference type="AlphaFoldDB" id="A0A0K9PN34"/>
<dbReference type="EMBL" id="LFYR01000728">
    <property type="protein sequence ID" value="KMZ70488.1"/>
    <property type="molecule type" value="Genomic_DNA"/>
</dbReference>
<gene>
    <name evidence="2" type="ORF">ZOSMA_19G00700</name>
</gene>
<dbReference type="InterPro" id="IPR036047">
    <property type="entry name" value="F-box-like_dom_sf"/>
</dbReference>
<evidence type="ECO:0000313" key="2">
    <source>
        <dbReference type="EMBL" id="KMZ70488.1"/>
    </source>
</evidence>
<dbReference type="OMA" id="EEIVWDS"/>
<dbReference type="PANTHER" id="PTHR38926:SF2">
    <property type="entry name" value="F-BOX_LRR-REPEAT PROTEIN 21-RELATED"/>
    <property type="match status" value="1"/>
</dbReference>
<sequence length="284" mass="32414">MPTSEKKNIQNSDSYRNWANLPWDVLGVIFKMIGTLQLIIGADTVCKEWWKLAHQPRIWKEVQFFVKDRHVYDIKGMAFLSIHRSAGCLVEFFCMDRFGDELLKCISESSPKLKRLGINCDGVSESALIKACENLPLLEELNISNFNMKAEGLKSLSNSCQNIKNFRFMHIPSNTDNSVSNELAIGIAKYMPHLNKLLIGGDKLDDKGVIKILKGCRQLSEFYLMECYKITYSKQMCRRLYDCSKRGALSYNHVNLNISYFVDGNAENDPILEHGEGNHEDNNA</sequence>
<dbReference type="SUPFAM" id="SSF81383">
    <property type="entry name" value="F-box domain"/>
    <property type="match status" value="1"/>
</dbReference>
<reference evidence="3" key="1">
    <citation type="journal article" date="2016" name="Nature">
        <title>The genome of the seagrass Zostera marina reveals angiosperm adaptation to the sea.</title>
        <authorList>
            <person name="Olsen J.L."/>
            <person name="Rouze P."/>
            <person name="Verhelst B."/>
            <person name="Lin Y.-C."/>
            <person name="Bayer T."/>
            <person name="Collen J."/>
            <person name="Dattolo E."/>
            <person name="De Paoli E."/>
            <person name="Dittami S."/>
            <person name="Maumus F."/>
            <person name="Michel G."/>
            <person name="Kersting A."/>
            <person name="Lauritano C."/>
            <person name="Lohaus R."/>
            <person name="Toepel M."/>
            <person name="Tonon T."/>
            <person name="Vanneste K."/>
            <person name="Amirebrahimi M."/>
            <person name="Brakel J."/>
            <person name="Bostroem C."/>
            <person name="Chovatia M."/>
            <person name="Grimwood J."/>
            <person name="Jenkins J.W."/>
            <person name="Jueterbock A."/>
            <person name="Mraz A."/>
            <person name="Stam W.T."/>
            <person name="Tice H."/>
            <person name="Bornberg-Bauer E."/>
            <person name="Green P.J."/>
            <person name="Pearson G.A."/>
            <person name="Procaccini G."/>
            <person name="Duarte C.M."/>
            <person name="Schmutz J."/>
            <person name="Reusch T.B.H."/>
            <person name="Van de Peer Y."/>
        </authorList>
    </citation>
    <scope>NUCLEOTIDE SEQUENCE [LARGE SCALE GENOMIC DNA]</scope>
    <source>
        <strain evidence="3">cv. Finnish</strain>
    </source>
</reference>
<evidence type="ECO:0000259" key="1">
    <source>
        <dbReference type="PROSITE" id="PS50181"/>
    </source>
</evidence>
<feature type="domain" description="F-box" evidence="1">
    <location>
        <begin position="15"/>
        <end position="62"/>
    </location>
</feature>
<dbReference type="Proteomes" id="UP000036987">
    <property type="component" value="Unassembled WGS sequence"/>
</dbReference>
<keyword evidence="3" id="KW-1185">Reference proteome</keyword>
<accession>A0A0K9PN34</accession>
<dbReference type="PANTHER" id="PTHR38926">
    <property type="entry name" value="F-BOX DOMAIN CONTAINING PROTEIN, EXPRESSED"/>
    <property type="match status" value="1"/>
</dbReference>
<dbReference type="InterPro" id="IPR032675">
    <property type="entry name" value="LRR_dom_sf"/>
</dbReference>
<dbReference type="Gene3D" id="1.20.1280.50">
    <property type="match status" value="1"/>
</dbReference>
<organism evidence="2 3">
    <name type="scientific">Zostera marina</name>
    <name type="common">Eelgrass</name>
    <dbReference type="NCBI Taxonomy" id="29655"/>
    <lineage>
        <taxon>Eukaryota</taxon>
        <taxon>Viridiplantae</taxon>
        <taxon>Streptophyta</taxon>
        <taxon>Embryophyta</taxon>
        <taxon>Tracheophyta</taxon>
        <taxon>Spermatophyta</taxon>
        <taxon>Magnoliopsida</taxon>
        <taxon>Liliopsida</taxon>
        <taxon>Zosteraceae</taxon>
        <taxon>Zostera</taxon>
    </lineage>
</organism>
<dbReference type="STRING" id="29655.A0A0K9PN34"/>